<name>A0A5N6UYR3_ASPTM</name>
<feature type="compositionally biased region" description="Basic and acidic residues" evidence="5">
    <location>
        <begin position="321"/>
        <end position="338"/>
    </location>
</feature>
<reference evidence="7 8" key="1">
    <citation type="submission" date="2019-04" db="EMBL/GenBank/DDBJ databases">
        <title>Friends and foes A comparative genomics study of 23 Aspergillus species from section Flavi.</title>
        <authorList>
            <consortium name="DOE Joint Genome Institute"/>
            <person name="Kjaerbolling I."/>
            <person name="Vesth T."/>
            <person name="Frisvad J.C."/>
            <person name="Nybo J.L."/>
            <person name="Theobald S."/>
            <person name="Kildgaard S."/>
            <person name="Isbrandt T."/>
            <person name="Kuo A."/>
            <person name="Sato A."/>
            <person name="Lyhne E.K."/>
            <person name="Kogle M.E."/>
            <person name="Wiebenga A."/>
            <person name="Kun R.S."/>
            <person name="Lubbers R.J."/>
            <person name="Makela M.R."/>
            <person name="Barry K."/>
            <person name="Chovatia M."/>
            <person name="Clum A."/>
            <person name="Daum C."/>
            <person name="Haridas S."/>
            <person name="He G."/>
            <person name="LaButti K."/>
            <person name="Lipzen A."/>
            <person name="Mondo S."/>
            <person name="Riley R."/>
            <person name="Salamov A."/>
            <person name="Simmons B.A."/>
            <person name="Magnuson J.K."/>
            <person name="Henrissat B."/>
            <person name="Mortensen U.H."/>
            <person name="Larsen T.O."/>
            <person name="Devries R.P."/>
            <person name="Grigoriev I.V."/>
            <person name="Machida M."/>
            <person name="Baker S.E."/>
            <person name="Andersen M.R."/>
        </authorList>
    </citation>
    <scope>NUCLEOTIDE SEQUENCE [LARGE SCALE GENOMIC DNA]</scope>
    <source>
        <strain evidence="7 8">CBS 117626</strain>
    </source>
</reference>
<dbReference type="SMART" id="SM00248">
    <property type="entry name" value="ANK"/>
    <property type="match status" value="2"/>
</dbReference>
<feature type="repeat" description="ANK" evidence="3">
    <location>
        <begin position="387"/>
        <end position="419"/>
    </location>
</feature>
<dbReference type="EMBL" id="ML738614">
    <property type="protein sequence ID" value="KAE8163786.1"/>
    <property type="molecule type" value="Genomic_DNA"/>
</dbReference>
<dbReference type="PROSITE" id="PS50088">
    <property type="entry name" value="ANK_REPEAT"/>
    <property type="match status" value="2"/>
</dbReference>
<feature type="compositionally biased region" description="Basic and acidic residues" evidence="5">
    <location>
        <begin position="451"/>
        <end position="475"/>
    </location>
</feature>
<evidence type="ECO:0000256" key="4">
    <source>
        <dbReference type="SAM" id="Coils"/>
    </source>
</evidence>
<dbReference type="OrthoDB" id="8954335at2759"/>
<keyword evidence="2 3" id="KW-0040">ANK repeat</keyword>
<dbReference type="Proteomes" id="UP000326950">
    <property type="component" value="Unassembled WGS sequence"/>
</dbReference>
<evidence type="ECO:0000259" key="6">
    <source>
        <dbReference type="Pfam" id="PF01926"/>
    </source>
</evidence>
<protein>
    <recommendedName>
        <fullName evidence="6">G domain-containing protein</fullName>
    </recommendedName>
</protein>
<dbReference type="Pfam" id="PF12796">
    <property type="entry name" value="Ank_2"/>
    <property type="match status" value="1"/>
</dbReference>
<feature type="region of interest" description="Disordered" evidence="5">
    <location>
        <begin position="310"/>
        <end position="338"/>
    </location>
</feature>
<evidence type="ECO:0000256" key="3">
    <source>
        <dbReference type="PROSITE-ProRule" id="PRU00023"/>
    </source>
</evidence>
<dbReference type="PROSITE" id="PS50297">
    <property type="entry name" value="ANK_REP_REGION"/>
    <property type="match status" value="2"/>
</dbReference>
<dbReference type="AlphaFoldDB" id="A0A5N6UYR3"/>
<feature type="region of interest" description="Disordered" evidence="5">
    <location>
        <begin position="448"/>
        <end position="475"/>
    </location>
</feature>
<sequence>MVAGTPVYIAVMGLVGSGKSTFIDNMIDKRKKEDKVPVRPGLLEYTSTVHEYSFMHKGRPVVLIDTPGFSSATKTDLEVLSQISAWLSESYSSGIRLDGIIYLHRLSDPRMTAAAAQNLRVLRMLCGESNLGAVVLVTTFWNLDDEEGNPDAGTVATNAERRDELENSPGLWKDMLDRGSVAMPYDDGRSTGLVVVDYFIERGRKAVLDIQTEMVEKGLSVEETTAGVELQGSYGRDKRAYEVKIKELEDHLREMGVKCDKLEKEGREKRVNMEDLWRELGRVQERLREADTEYKEKILASQAKSEAQLQDAQEKLQVSETEQKKLAASNSEKDKCISDSHTRLETTEQAHAKTVNELNALKALMTREKDIRRPRNYNPALNILDSVGEFPLYRASAGGHYSEVKSLLERGANPKFRTRYRWTSLHWAVNNGHYEVAKLLLDYGASPDAQSDDRATPRSMAKTDKMRQLLRQYEG</sequence>
<gene>
    <name evidence="7" type="ORF">BDV40DRAFT_299129</name>
</gene>
<feature type="coiled-coil region" evidence="4">
    <location>
        <begin position="238"/>
        <end position="265"/>
    </location>
</feature>
<dbReference type="InterPro" id="IPR027417">
    <property type="entry name" value="P-loop_NTPase"/>
</dbReference>
<accession>A0A5N6UYR3</accession>
<dbReference type="CDD" id="cd00882">
    <property type="entry name" value="Ras_like_GTPase"/>
    <property type="match status" value="1"/>
</dbReference>
<dbReference type="GO" id="GO:0005525">
    <property type="term" value="F:GTP binding"/>
    <property type="evidence" value="ECO:0007669"/>
    <property type="project" value="InterPro"/>
</dbReference>
<feature type="compositionally biased region" description="Polar residues" evidence="5">
    <location>
        <begin position="310"/>
        <end position="320"/>
    </location>
</feature>
<evidence type="ECO:0000313" key="7">
    <source>
        <dbReference type="EMBL" id="KAE8163786.1"/>
    </source>
</evidence>
<feature type="repeat" description="ANK" evidence="3">
    <location>
        <begin position="420"/>
        <end position="452"/>
    </location>
</feature>
<keyword evidence="4" id="KW-0175">Coiled coil</keyword>
<dbReference type="InterPro" id="IPR006073">
    <property type="entry name" value="GTP-bd"/>
</dbReference>
<evidence type="ECO:0000256" key="2">
    <source>
        <dbReference type="ARBA" id="ARBA00023043"/>
    </source>
</evidence>
<evidence type="ECO:0000256" key="5">
    <source>
        <dbReference type="SAM" id="MobiDB-lite"/>
    </source>
</evidence>
<dbReference type="SUPFAM" id="SSF52540">
    <property type="entry name" value="P-loop containing nucleoside triphosphate hydrolases"/>
    <property type="match status" value="1"/>
</dbReference>
<keyword evidence="1" id="KW-0677">Repeat</keyword>
<dbReference type="SUPFAM" id="SSF48403">
    <property type="entry name" value="Ankyrin repeat"/>
    <property type="match status" value="1"/>
</dbReference>
<evidence type="ECO:0000313" key="8">
    <source>
        <dbReference type="Proteomes" id="UP000326950"/>
    </source>
</evidence>
<dbReference type="InterPro" id="IPR036770">
    <property type="entry name" value="Ankyrin_rpt-contain_sf"/>
</dbReference>
<evidence type="ECO:0000256" key="1">
    <source>
        <dbReference type="ARBA" id="ARBA00022737"/>
    </source>
</evidence>
<feature type="domain" description="G" evidence="6">
    <location>
        <begin position="9"/>
        <end position="109"/>
    </location>
</feature>
<organism evidence="7 8">
    <name type="scientific">Aspergillus tamarii</name>
    <dbReference type="NCBI Taxonomy" id="41984"/>
    <lineage>
        <taxon>Eukaryota</taxon>
        <taxon>Fungi</taxon>
        <taxon>Dikarya</taxon>
        <taxon>Ascomycota</taxon>
        <taxon>Pezizomycotina</taxon>
        <taxon>Eurotiomycetes</taxon>
        <taxon>Eurotiomycetidae</taxon>
        <taxon>Eurotiales</taxon>
        <taxon>Aspergillaceae</taxon>
        <taxon>Aspergillus</taxon>
        <taxon>Aspergillus subgen. Circumdati</taxon>
    </lineage>
</organism>
<dbReference type="InterPro" id="IPR002110">
    <property type="entry name" value="Ankyrin_rpt"/>
</dbReference>
<dbReference type="Gene3D" id="3.40.50.300">
    <property type="entry name" value="P-loop containing nucleotide triphosphate hydrolases"/>
    <property type="match status" value="1"/>
</dbReference>
<dbReference type="Gene3D" id="1.25.40.20">
    <property type="entry name" value="Ankyrin repeat-containing domain"/>
    <property type="match status" value="1"/>
</dbReference>
<proteinExistence type="predicted"/>
<keyword evidence="8" id="KW-1185">Reference proteome</keyword>
<dbReference type="Pfam" id="PF01926">
    <property type="entry name" value="MMR_HSR1"/>
    <property type="match status" value="1"/>
</dbReference>
<dbReference type="PANTHER" id="PTHR24171">
    <property type="entry name" value="ANKYRIN REPEAT DOMAIN-CONTAINING PROTEIN 39-RELATED"/>
    <property type="match status" value="1"/>
</dbReference>